<evidence type="ECO:0000256" key="5">
    <source>
        <dbReference type="ARBA" id="ARBA00022741"/>
    </source>
</evidence>
<evidence type="ECO:0000256" key="12">
    <source>
        <dbReference type="PIRSR" id="PIRSR001589-3"/>
    </source>
</evidence>
<dbReference type="FunFam" id="3.40.50.620:FF:000031">
    <property type="entry name" value="Asparagine synthase B"/>
    <property type="match status" value="1"/>
</dbReference>
<dbReference type="PROSITE" id="PS51278">
    <property type="entry name" value="GATASE_TYPE_2"/>
    <property type="match status" value="1"/>
</dbReference>
<evidence type="ECO:0000259" key="13">
    <source>
        <dbReference type="PROSITE" id="PS51278"/>
    </source>
</evidence>
<sequence length="588" mass="65868">MCGILAILMSSLSRDQLRQLALERSRLSVFYRGGLDQECMGKSLWLRHRGPDSNGVHVQEYSTTLCNALAHERLAIVDPATGKQPLCDASGTFVCVANGEIYNHVELTKTLLPPEEVAKWKTASDCQPLPSLFKFHGPSICDKLDGIFSFVISNGATGEFIAARDPLGVCSLYVGYASDGSIWFASELKALTRDCEQVTVFPPGHFYLSTMNEGKGGFQRYYNPSWWGVDKPLPTYRCDLGQLREALEAAVRKRLMCDVPFGLMLSGGVDSSIIAAIAAKEFQKMSATEKGSHIWTNQIHAFSIGLKDGPDRKFAKMVADMLGTVHHEFTFELEEGLDALDDVIYMIETYDITTVRASVPMYLLCRMIKSLGVKVVLTGEGADEVFGGYLYFHSAPNREAFHRELQNKLNLVHFYDCLRANKTSMAWGVEARVPFLDRGFLDFAMSIDPEDKMCTNGRMEKQILRDAFKGYLPDEVLYRQKEQFSDGVGYAWIDHLKSYAEKKVTDTMMRNAKLLFPTNTPVTKEGYLYRAIFAKHYNKGSAARTVHTGPSIACSTAAALEWNEKFQECIDQSGRSVDVHQFHQGHRD</sequence>
<proteinExistence type="predicted"/>
<reference evidence="14 15" key="1">
    <citation type="submission" date="2014-02" db="EMBL/GenBank/DDBJ databases">
        <authorList>
            <person name="Sibley D."/>
            <person name="Venepally P."/>
            <person name="Karamycheva S."/>
            <person name="Hadjithomas M."/>
            <person name="Khan A."/>
            <person name="Brunk B."/>
            <person name="Roos D."/>
            <person name="Caler E."/>
            <person name="Lorenzi H."/>
        </authorList>
    </citation>
    <scope>NUCLEOTIDE SEQUENCE [LARGE SCALE GENOMIC DNA]</scope>
    <source>
        <strain evidence="14 15">GAB2-2007-GAL-DOM2</strain>
    </source>
</reference>
<dbReference type="VEuPathDB" id="ToxoDB:TGDOM2_253430"/>
<dbReference type="InterPro" id="IPR017932">
    <property type="entry name" value="GATase_2_dom"/>
</dbReference>
<evidence type="ECO:0000256" key="2">
    <source>
        <dbReference type="ARBA" id="ARBA00012737"/>
    </source>
</evidence>
<dbReference type="InterPro" id="IPR006426">
    <property type="entry name" value="Asn_synth_AEB"/>
</dbReference>
<protein>
    <recommendedName>
        <fullName evidence="2">asparagine synthase (glutamine-hydrolyzing)</fullName>
        <ecNumber evidence="2">6.3.5.4</ecNumber>
    </recommendedName>
</protein>
<dbReference type="InterPro" id="IPR050795">
    <property type="entry name" value="Asn_Synthetase"/>
</dbReference>
<dbReference type="SUPFAM" id="SSF56235">
    <property type="entry name" value="N-terminal nucleophile aminohydrolases (Ntn hydrolases)"/>
    <property type="match status" value="1"/>
</dbReference>
<keyword evidence="3 14" id="KW-0436">Ligase</keyword>
<comment type="caution">
    <text evidence="14">The sequence shown here is derived from an EMBL/GenBank/DDBJ whole genome shotgun (WGS) entry which is preliminary data.</text>
</comment>
<dbReference type="AlphaFoldDB" id="A0A086JU17"/>
<evidence type="ECO:0000313" key="15">
    <source>
        <dbReference type="Proteomes" id="UP000028837"/>
    </source>
</evidence>
<dbReference type="SUPFAM" id="SSF52402">
    <property type="entry name" value="Adenine nucleotide alpha hydrolases-like"/>
    <property type="match status" value="1"/>
</dbReference>
<dbReference type="OrthoDB" id="409189at2759"/>
<feature type="domain" description="Glutamine amidotransferase type-2" evidence="13">
    <location>
        <begin position="2"/>
        <end position="212"/>
    </location>
</feature>
<dbReference type="Gene3D" id="3.40.50.620">
    <property type="entry name" value="HUPs"/>
    <property type="match status" value="1"/>
</dbReference>
<feature type="binding site" evidence="11">
    <location>
        <position position="304"/>
    </location>
    <ligand>
        <name>ATP</name>
        <dbReference type="ChEBI" id="CHEBI:30616"/>
    </ligand>
</feature>
<keyword evidence="5 10" id="KW-0547">Nucleotide-binding</keyword>
<dbReference type="InterPro" id="IPR014729">
    <property type="entry name" value="Rossmann-like_a/b/a_fold"/>
</dbReference>
<dbReference type="CDD" id="cd00712">
    <property type="entry name" value="AsnB"/>
    <property type="match status" value="1"/>
</dbReference>
<gene>
    <name evidence="14" type="ORF">TGDOM2_253430</name>
</gene>
<feature type="binding site" evidence="11">
    <location>
        <position position="125"/>
    </location>
    <ligand>
        <name>L-glutamine</name>
        <dbReference type="ChEBI" id="CHEBI:58359"/>
    </ligand>
</feature>
<keyword evidence="8" id="KW-0315">Glutamine amidotransferase</keyword>
<dbReference type="Pfam" id="PF13537">
    <property type="entry name" value="GATase_7"/>
    <property type="match status" value="1"/>
</dbReference>
<feature type="site" description="Important for beta-aspartyl-AMP intermediate formation" evidence="12">
    <location>
        <position position="380"/>
    </location>
</feature>
<comment type="pathway">
    <text evidence="1">Amino-acid biosynthesis; L-asparagine biosynthesis; L-asparagine from L-aspartate (L-Gln route): step 1/1.</text>
</comment>
<dbReference type="CDD" id="cd01991">
    <property type="entry name" value="Asn_synthase_B_C"/>
    <property type="match status" value="1"/>
</dbReference>
<dbReference type="NCBIfam" id="NF006949">
    <property type="entry name" value="PRK09431.1"/>
    <property type="match status" value="1"/>
</dbReference>
<evidence type="ECO:0000256" key="3">
    <source>
        <dbReference type="ARBA" id="ARBA00022598"/>
    </source>
</evidence>
<evidence type="ECO:0000313" key="14">
    <source>
        <dbReference type="EMBL" id="KFG35635.1"/>
    </source>
</evidence>
<dbReference type="InterPro" id="IPR001962">
    <property type="entry name" value="Asn_synthase"/>
</dbReference>
<dbReference type="GO" id="GO:0005829">
    <property type="term" value="C:cytosol"/>
    <property type="evidence" value="ECO:0007669"/>
    <property type="project" value="TreeGrafter"/>
</dbReference>
<dbReference type="NCBIfam" id="TIGR01536">
    <property type="entry name" value="asn_synth_AEB"/>
    <property type="match status" value="1"/>
</dbReference>
<dbReference type="InterPro" id="IPR029055">
    <property type="entry name" value="Ntn_hydrolases_N"/>
</dbReference>
<evidence type="ECO:0000256" key="4">
    <source>
        <dbReference type="ARBA" id="ARBA00022605"/>
    </source>
</evidence>
<dbReference type="PANTHER" id="PTHR11772:SF2">
    <property type="entry name" value="ASPARAGINE SYNTHETASE [GLUTAMINE-HYDROLYZING]"/>
    <property type="match status" value="1"/>
</dbReference>
<evidence type="ECO:0000256" key="9">
    <source>
        <dbReference type="ARBA" id="ARBA00048741"/>
    </source>
</evidence>
<dbReference type="PIRSF" id="PIRSF001589">
    <property type="entry name" value="Asn_synthetase_glu-h"/>
    <property type="match status" value="1"/>
</dbReference>
<keyword evidence="4" id="KW-0028">Amino-acid biosynthesis</keyword>
<name>A0A086JU17_TOXGO</name>
<dbReference type="Proteomes" id="UP000028837">
    <property type="component" value="Unassembled WGS sequence"/>
</dbReference>
<organism evidence="14 15">
    <name type="scientific">Toxoplasma gondii GAB2-2007-GAL-DOM2</name>
    <dbReference type="NCBI Taxonomy" id="1130820"/>
    <lineage>
        <taxon>Eukaryota</taxon>
        <taxon>Sar</taxon>
        <taxon>Alveolata</taxon>
        <taxon>Apicomplexa</taxon>
        <taxon>Conoidasida</taxon>
        <taxon>Coccidia</taxon>
        <taxon>Eucoccidiorida</taxon>
        <taxon>Eimeriorina</taxon>
        <taxon>Sarcocystidae</taxon>
        <taxon>Toxoplasma</taxon>
    </lineage>
</organism>
<dbReference type="Pfam" id="PF00733">
    <property type="entry name" value="Asn_synthase"/>
    <property type="match status" value="1"/>
</dbReference>
<dbReference type="Gene3D" id="3.60.20.10">
    <property type="entry name" value="Glutamine Phosphoribosylpyrophosphate, subunit 1, domain 1"/>
    <property type="match status" value="1"/>
</dbReference>
<accession>A0A086JU17</accession>
<keyword evidence="6 10" id="KW-0067">ATP-binding</keyword>
<dbReference type="EC" id="6.3.5.4" evidence="2"/>
<evidence type="ECO:0000256" key="11">
    <source>
        <dbReference type="PIRSR" id="PIRSR001589-2"/>
    </source>
</evidence>
<keyword evidence="7" id="KW-0061">Asparagine biosynthesis</keyword>
<evidence type="ECO:0000256" key="7">
    <source>
        <dbReference type="ARBA" id="ARBA00022888"/>
    </source>
</evidence>
<evidence type="ECO:0000256" key="6">
    <source>
        <dbReference type="ARBA" id="ARBA00022840"/>
    </source>
</evidence>
<dbReference type="GO" id="GO:0006529">
    <property type="term" value="P:asparagine biosynthetic process"/>
    <property type="evidence" value="ECO:0007669"/>
    <property type="project" value="UniProtKB-KW"/>
</dbReference>
<evidence type="ECO:0000256" key="10">
    <source>
        <dbReference type="PIRNR" id="PIRNR001589"/>
    </source>
</evidence>
<dbReference type="GO" id="GO:0005524">
    <property type="term" value="F:ATP binding"/>
    <property type="evidence" value="ECO:0007669"/>
    <property type="project" value="UniProtKB-KW"/>
</dbReference>
<evidence type="ECO:0000256" key="8">
    <source>
        <dbReference type="ARBA" id="ARBA00022962"/>
    </source>
</evidence>
<dbReference type="GO" id="GO:0004066">
    <property type="term" value="F:asparagine synthase (glutamine-hydrolyzing) activity"/>
    <property type="evidence" value="ECO:0007669"/>
    <property type="project" value="UniProtKB-EC"/>
</dbReference>
<comment type="catalytic activity">
    <reaction evidence="9">
        <text>L-aspartate + L-glutamine + ATP + H2O = L-asparagine + L-glutamate + AMP + diphosphate + H(+)</text>
        <dbReference type="Rhea" id="RHEA:12228"/>
        <dbReference type="ChEBI" id="CHEBI:15377"/>
        <dbReference type="ChEBI" id="CHEBI:15378"/>
        <dbReference type="ChEBI" id="CHEBI:29985"/>
        <dbReference type="ChEBI" id="CHEBI:29991"/>
        <dbReference type="ChEBI" id="CHEBI:30616"/>
        <dbReference type="ChEBI" id="CHEBI:33019"/>
        <dbReference type="ChEBI" id="CHEBI:58048"/>
        <dbReference type="ChEBI" id="CHEBI:58359"/>
        <dbReference type="ChEBI" id="CHEBI:456215"/>
        <dbReference type="EC" id="6.3.5.4"/>
    </reaction>
</comment>
<dbReference type="PANTHER" id="PTHR11772">
    <property type="entry name" value="ASPARAGINE SYNTHETASE"/>
    <property type="match status" value="1"/>
</dbReference>
<dbReference type="EMBL" id="AHZU02001157">
    <property type="protein sequence ID" value="KFG35635.1"/>
    <property type="molecule type" value="Genomic_DNA"/>
</dbReference>
<dbReference type="InterPro" id="IPR033738">
    <property type="entry name" value="AsnB_N"/>
</dbReference>
<evidence type="ECO:0000256" key="1">
    <source>
        <dbReference type="ARBA" id="ARBA00005187"/>
    </source>
</evidence>